<proteinExistence type="predicted"/>
<accession>A0A0F9BQV8</accession>
<dbReference type="AlphaFoldDB" id="A0A0F9BQV8"/>
<comment type="caution">
    <text evidence="1">The sequence shown here is derived from an EMBL/GenBank/DDBJ whole genome shotgun (WGS) entry which is preliminary data.</text>
</comment>
<sequence length="60" mass="6727">MIETDGAMVLHLQATQWRLLPVDTSEQSWSVFKSALHTAKWIIEHEADAVGKPLVKGRAK</sequence>
<evidence type="ECO:0000313" key="1">
    <source>
        <dbReference type="EMBL" id="KKL24260.1"/>
    </source>
</evidence>
<name>A0A0F9BQV8_9ZZZZ</name>
<reference evidence="1" key="1">
    <citation type="journal article" date="2015" name="Nature">
        <title>Complex archaea that bridge the gap between prokaryotes and eukaryotes.</title>
        <authorList>
            <person name="Spang A."/>
            <person name="Saw J.H."/>
            <person name="Jorgensen S.L."/>
            <person name="Zaremba-Niedzwiedzka K."/>
            <person name="Martijn J."/>
            <person name="Lind A.E."/>
            <person name="van Eijk R."/>
            <person name="Schleper C."/>
            <person name="Guy L."/>
            <person name="Ettema T.J."/>
        </authorList>
    </citation>
    <scope>NUCLEOTIDE SEQUENCE</scope>
</reference>
<protein>
    <submittedName>
        <fullName evidence="1">Uncharacterized protein</fullName>
    </submittedName>
</protein>
<organism evidence="1">
    <name type="scientific">marine sediment metagenome</name>
    <dbReference type="NCBI Taxonomy" id="412755"/>
    <lineage>
        <taxon>unclassified sequences</taxon>
        <taxon>metagenomes</taxon>
        <taxon>ecological metagenomes</taxon>
    </lineage>
</organism>
<gene>
    <name evidence="1" type="ORF">LCGC14_2417100</name>
</gene>
<dbReference type="EMBL" id="LAZR01036662">
    <property type="protein sequence ID" value="KKL24260.1"/>
    <property type="molecule type" value="Genomic_DNA"/>
</dbReference>